<dbReference type="InterPro" id="IPR036249">
    <property type="entry name" value="Thioredoxin-like_sf"/>
</dbReference>
<name>A0A4R2RHE9_9RHOB</name>
<evidence type="ECO:0000256" key="1">
    <source>
        <dbReference type="SAM" id="SignalP"/>
    </source>
</evidence>
<protein>
    <submittedName>
        <fullName evidence="3">Thioredoxin-like protein</fullName>
    </submittedName>
</protein>
<dbReference type="AlphaFoldDB" id="A0A4R2RHE9"/>
<feature type="chain" id="PRO_5020213776" evidence="1">
    <location>
        <begin position="20"/>
        <end position="245"/>
    </location>
</feature>
<keyword evidence="4" id="KW-1185">Reference proteome</keyword>
<organism evidence="3 4">
    <name type="scientific">Rhodovulum bhavnagarense</name>
    <dbReference type="NCBI Taxonomy" id="992286"/>
    <lineage>
        <taxon>Bacteria</taxon>
        <taxon>Pseudomonadati</taxon>
        <taxon>Pseudomonadota</taxon>
        <taxon>Alphaproteobacteria</taxon>
        <taxon>Rhodobacterales</taxon>
        <taxon>Paracoccaceae</taxon>
        <taxon>Rhodovulum</taxon>
    </lineage>
</organism>
<dbReference type="InterPro" id="IPR041205">
    <property type="entry name" value="ScsC_N"/>
</dbReference>
<proteinExistence type="predicted"/>
<dbReference type="Proteomes" id="UP000295050">
    <property type="component" value="Unassembled WGS sequence"/>
</dbReference>
<accession>A0A4R2RHE9</accession>
<keyword evidence="1" id="KW-0732">Signal</keyword>
<evidence type="ECO:0000313" key="4">
    <source>
        <dbReference type="Proteomes" id="UP000295050"/>
    </source>
</evidence>
<gene>
    <name evidence="3" type="ORF">EV663_10354</name>
</gene>
<comment type="caution">
    <text evidence="3">The sequence shown here is derived from an EMBL/GenBank/DDBJ whole genome shotgun (WGS) entry which is preliminary data.</text>
</comment>
<evidence type="ECO:0000259" key="2">
    <source>
        <dbReference type="Pfam" id="PF18312"/>
    </source>
</evidence>
<reference evidence="3 4" key="1">
    <citation type="submission" date="2019-03" db="EMBL/GenBank/DDBJ databases">
        <title>Genomic Encyclopedia of Type Strains, Phase IV (KMG-IV): sequencing the most valuable type-strain genomes for metagenomic binning, comparative biology and taxonomic classification.</title>
        <authorList>
            <person name="Goeker M."/>
        </authorList>
    </citation>
    <scope>NUCLEOTIDE SEQUENCE [LARGE SCALE GENOMIC DNA]</scope>
    <source>
        <strain evidence="3 4">DSM 24766</strain>
    </source>
</reference>
<dbReference type="Pfam" id="PF18312">
    <property type="entry name" value="ScsC_N"/>
    <property type="match status" value="1"/>
</dbReference>
<dbReference type="SUPFAM" id="SSF52833">
    <property type="entry name" value="Thioredoxin-like"/>
    <property type="match status" value="1"/>
</dbReference>
<dbReference type="Gene3D" id="3.40.30.10">
    <property type="entry name" value="Glutaredoxin"/>
    <property type="match status" value="1"/>
</dbReference>
<feature type="domain" description="Copper resistance protein ScsC N-terminal" evidence="2">
    <location>
        <begin position="26"/>
        <end position="58"/>
    </location>
</feature>
<feature type="signal peptide" evidence="1">
    <location>
        <begin position="1"/>
        <end position="19"/>
    </location>
</feature>
<sequence>MRYVPLLTILALAASPVPALELTQAERTAFGEAVRTYLLTHPEVIGEAMQRAEARRQANHAAGDIALLQANARALFHAPGDWSGGAAKGDLTLVSFIDYRDAASARALEAAQALIAKDGALRWVIKQAPAPGNTEAERAARFALAVLWVAGGEVYRQAQAALFAAPDASPATLSAIALDLGLSPERIAAQMADPRIDAHIDATRALADRLELGPAPAQVLDRAMVRGDVPAVALARIVDALRRQN</sequence>
<evidence type="ECO:0000313" key="3">
    <source>
        <dbReference type="EMBL" id="TCP61869.1"/>
    </source>
</evidence>
<dbReference type="RefSeq" id="WP_165910134.1">
    <property type="nucleotide sequence ID" value="NZ_SLXU01000003.1"/>
</dbReference>
<dbReference type="EMBL" id="SLXU01000003">
    <property type="protein sequence ID" value="TCP61869.1"/>
    <property type="molecule type" value="Genomic_DNA"/>
</dbReference>